<dbReference type="GO" id="GO:0016616">
    <property type="term" value="F:oxidoreductase activity, acting on the CH-OH group of donors, NAD or NADP as acceptor"/>
    <property type="evidence" value="ECO:0007669"/>
    <property type="project" value="TreeGrafter"/>
</dbReference>
<protein>
    <submittedName>
        <fullName evidence="2">3-oxoacyl-[acyl-carrier protein] reductase</fullName>
    </submittedName>
</protein>
<comment type="caution">
    <text evidence="2">The sequence shown here is derived from an EMBL/GenBank/DDBJ whole genome shotgun (WGS) entry which is preliminary data.</text>
</comment>
<dbReference type="FunFam" id="3.40.50.720:FF:000084">
    <property type="entry name" value="Short-chain dehydrogenase reductase"/>
    <property type="match status" value="1"/>
</dbReference>
<dbReference type="InterPro" id="IPR020904">
    <property type="entry name" value="Sc_DH/Rdtase_CS"/>
</dbReference>
<sequence>MTAPLAGKRALVTGAASGIGRASAAALAAAGATVVGLDVAVPADAPVPIVATDLRDEAAVVAGVAEAAALLGGGVDVLVTAAGVMREAPLGEVTAEHVALHFDVNVRGTILVAREALKVMPDGGRIVTFASELARLGRQNASVYVATKAAILGLTRSWARELAPRGILVNAVAPGPIDTPLLGFDALTPEQQALETTQPLGRVGRPEEVAAAVVFLAGPGASFVTGHALAVDGGAAMS</sequence>
<dbReference type="PROSITE" id="PS00061">
    <property type="entry name" value="ADH_SHORT"/>
    <property type="match status" value="1"/>
</dbReference>
<reference evidence="2 3" key="1">
    <citation type="submission" date="2019-03" db="EMBL/GenBank/DDBJ databases">
        <title>Genomic Encyclopedia of Type Strains, Phase IV (KMG-IV): sequencing the most valuable type-strain genomes for metagenomic binning, comparative biology and taxonomic classification.</title>
        <authorList>
            <person name="Goeker M."/>
        </authorList>
    </citation>
    <scope>NUCLEOTIDE SEQUENCE [LARGE SCALE GENOMIC DNA]</scope>
    <source>
        <strain evidence="2 3">DSM 102969</strain>
    </source>
</reference>
<dbReference type="GO" id="GO:0030497">
    <property type="term" value="P:fatty acid elongation"/>
    <property type="evidence" value="ECO:0007669"/>
    <property type="project" value="TreeGrafter"/>
</dbReference>
<evidence type="ECO:0000256" key="1">
    <source>
        <dbReference type="ARBA" id="ARBA00006484"/>
    </source>
</evidence>
<dbReference type="SUPFAM" id="SSF51735">
    <property type="entry name" value="NAD(P)-binding Rossmann-fold domains"/>
    <property type="match status" value="1"/>
</dbReference>
<dbReference type="CDD" id="cd05233">
    <property type="entry name" value="SDR_c"/>
    <property type="match status" value="1"/>
</dbReference>
<evidence type="ECO:0000313" key="3">
    <source>
        <dbReference type="Proteomes" id="UP000294547"/>
    </source>
</evidence>
<dbReference type="RefSeq" id="WP_126535854.1">
    <property type="nucleotide sequence ID" value="NZ_BSPM01000008.1"/>
</dbReference>
<dbReference type="OrthoDB" id="198783at2"/>
<organism evidence="2 3">
    <name type="scientific">Oharaeibacter diazotrophicus</name>
    <dbReference type="NCBI Taxonomy" id="1920512"/>
    <lineage>
        <taxon>Bacteria</taxon>
        <taxon>Pseudomonadati</taxon>
        <taxon>Pseudomonadota</taxon>
        <taxon>Alphaproteobacteria</taxon>
        <taxon>Hyphomicrobiales</taxon>
        <taxon>Pleomorphomonadaceae</taxon>
        <taxon>Oharaeibacter</taxon>
    </lineage>
</organism>
<name>A0A4R6RKQ2_9HYPH</name>
<gene>
    <name evidence="2" type="ORF">EDD54_1086</name>
</gene>
<dbReference type="PRINTS" id="PR00081">
    <property type="entry name" value="GDHRDH"/>
</dbReference>
<comment type="similarity">
    <text evidence="1">Belongs to the short-chain dehydrogenases/reductases (SDR) family.</text>
</comment>
<evidence type="ECO:0000313" key="2">
    <source>
        <dbReference type="EMBL" id="TDP87199.1"/>
    </source>
</evidence>
<dbReference type="Gene3D" id="3.40.50.720">
    <property type="entry name" value="NAD(P)-binding Rossmann-like Domain"/>
    <property type="match status" value="1"/>
</dbReference>
<keyword evidence="3" id="KW-1185">Reference proteome</keyword>
<dbReference type="EMBL" id="SNXY01000006">
    <property type="protein sequence ID" value="TDP87199.1"/>
    <property type="molecule type" value="Genomic_DNA"/>
</dbReference>
<proteinExistence type="inferred from homology"/>
<dbReference type="PANTHER" id="PTHR42760">
    <property type="entry name" value="SHORT-CHAIN DEHYDROGENASES/REDUCTASES FAMILY MEMBER"/>
    <property type="match status" value="1"/>
</dbReference>
<dbReference type="InterPro" id="IPR002347">
    <property type="entry name" value="SDR_fam"/>
</dbReference>
<dbReference type="InterPro" id="IPR036291">
    <property type="entry name" value="NAD(P)-bd_dom_sf"/>
</dbReference>
<dbReference type="AlphaFoldDB" id="A0A4R6RKQ2"/>
<dbReference type="PRINTS" id="PR00080">
    <property type="entry name" value="SDRFAMILY"/>
</dbReference>
<dbReference type="Pfam" id="PF13561">
    <property type="entry name" value="adh_short_C2"/>
    <property type="match status" value="1"/>
</dbReference>
<dbReference type="Proteomes" id="UP000294547">
    <property type="component" value="Unassembled WGS sequence"/>
</dbReference>
<dbReference type="PANTHER" id="PTHR42760:SF40">
    <property type="entry name" value="3-OXOACYL-[ACYL-CARRIER-PROTEIN] REDUCTASE, CHLOROPLASTIC"/>
    <property type="match status" value="1"/>
</dbReference>
<accession>A0A4R6RKQ2</accession>